<feature type="domain" description="Glyceraldehyde 3-phosphate dehydrogenase NAD(P) binding" evidence="9">
    <location>
        <begin position="2"/>
        <end position="152"/>
    </location>
</feature>
<keyword evidence="5" id="KW-0520">NAD</keyword>
<reference evidence="10 11" key="1">
    <citation type="journal article" date="2016" name="Nat. Commun.">
        <title>Thousands of microbial genomes shed light on interconnected biogeochemical processes in an aquifer system.</title>
        <authorList>
            <person name="Anantharaman K."/>
            <person name="Brown C.T."/>
            <person name="Hug L.A."/>
            <person name="Sharon I."/>
            <person name="Castelle C.J."/>
            <person name="Probst A.J."/>
            <person name="Thomas B.C."/>
            <person name="Singh A."/>
            <person name="Wilkins M.J."/>
            <person name="Karaoz U."/>
            <person name="Brodie E.L."/>
            <person name="Williams K.H."/>
            <person name="Hubbard S.S."/>
            <person name="Banfield J.F."/>
        </authorList>
    </citation>
    <scope>NUCLEOTIDE SEQUENCE [LARGE SCALE GENOMIC DNA]</scope>
</reference>
<dbReference type="InterPro" id="IPR006424">
    <property type="entry name" value="Glyceraldehyde-3-P_DH_1"/>
</dbReference>
<feature type="site" description="Activates thiol group during catalysis" evidence="6">
    <location>
        <position position="179"/>
    </location>
</feature>
<sequence>MINLAINGFGRIGRQVFKVAFENKNIKIVAVNDLTDTKTLAHLLQHDTAYGKYKNQVGFDEKNLIVKNKKIPVFAEKDPEMLPWKKLKVDVVIESTGRFTRKEDASLHLKAGAKKVILSAPAKGGGVPTYVRGVNCGKVGKETSCVINNASCTTNCIAPVMAVLDEKFGIEKAMMSTVHGYTSDQNLQDGPHKDLRRARAAAENIVPTSTGAAKAVAEVVMNLKGIFDGVAFRVPVPTCSLSDLTIVLKKNTTKEDVNQALIDASKTKRFEGILFCTNEPLVSADYVGNTYSSIVDLPLTNVVGGNLIKVVAWYDNEVGYANRLVEMAQLYSL</sequence>
<feature type="binding site" evidence="5">
    <location>
        <position position="33"/>
    </location>
    <ligand>
        <name>NAD(+)</name>
        <dbReference type="ChEBI" id="CHEBI:57540"/>
    </ligand>
</feature>
<dbReference type="Proteomes" id="UP000178347">
    <property type="component" value="Unassembled WGS sequence"/>
</dbReference>
<dbReference type="GO" id="GO:0016620">
    <property type="term" value="F:oxidoreductase activity, acting on the aldehyde or oxo group of donors, NAD or NADP as acceptor"/>
    <property type="evidence" value="ECO:0007669"/>
    <property type="project" value="InterPro"/>
</dbReference>
<evidence type="ECO:0000256" key="5">
    <source>
        <dbReference type="PIRSR" id="PIRSR000149-3"/>
    </source>
</evidence>
<evidence type="ECO:0000259" key="9">
    <source>
        <dbReference type="SMART" id="SM00846"/>
    </source>
</evidence>
<dbReference type="NCBIfam" id="TIGR01534">
    <property type="entry name" value="GAPDH-I"/>
    <property type="match status" value="1"/>
</dbReference>
<dbReference type="Gene3D" id="3.40.50.720">
    <property type="entry name" value="NAD(P)-binding Rossmann-like Domain"/>
    <property type="match status" value="1"/>
</dbReference>
<dbReference type="PRINTS" id="PR00078">
    <property type="entry name" value="G3PDHDRGNASE"/>
</dbReference>
<dbReference type="AlphaFoldDB" id="A0A1F6MRS4"/>
<dbReference type="FunFam" id="3.30.360.10:FF:000002">
    <property type="entry name" value="Glyceraldehyde-3-phosphate dehydrogenase"/>
    <property type="match status" value="1"/>
</dbReference>
<dbReference type="InterPro" id="IPR020828">
    <property type="entry name" value="GlycerAld_3-P_DH_NAD(P)-bd"/>
</dbReference>
<feature type="binding site" evidence="5">
    <location>
        <position position="316"/>
    </location>
    <ligand>
        <name>NAD(+)</name>
        <dbReference type="ChEBI" id="CHEBI:57540"/>
    </ligand>
</feature>
<dbReference type="EC" id="1.2.1.-" evidence="8"/>
<evidence type="ECO:0000256" key="3">
    <source>
        <dbReference type="PIRSR" id="PIRSR000149-1"/>
    </source>
</evidence>
<feature type="binding site" evidence="4">
    <location>
        <position position="233"/>
    </location>
    <ligand>
        <name>D-glyceraldehyde 3-phosphate</name>
        <dbReference type="ChEBI" id="CHEBI:59776"/>
    </ligand>
</feature>
<keyword evidence="2 8" id="KW-0560">Oxidoreductase</keyword>
<dbReference type="PROSITE" id="PS00071">
    <property type="entry name" value="GAPDH"/>
    <property type="match status" value="1"/>
</dbReference>
<evidence type="ECO:0000256" key="7">
    <source>
        <dbReference type="RuleBase" id="RU000397"/>
    </source>
</evidence>
<evidence type="ECO:0000256" key="1">
    <source>
        <dbReference type="ARBA" id="ARBA00007406"/>
    </source>
</evidence>
<feature type="binding site" evidence="4">
    <location>
        <begin position="210"/>
        <end position="211"/>
    </location>
    <ligand>
        <name>D-glyceraldehyde 3-phosphate</name>
        <dbReference type="ChEBI" id="CHEBI:59776"/>
    </ligand>
</feature>
<evidence type="ECO:0000256" key="8">
    <source>
        <dbReference type="RuleBase" id="RU361160"/>
    </source>
</evidence>
<dbReference type="SUPFAM" id="SSF55347">
    <property type="entry name" value="Glyceraldehyde-3-phosphate dehydrogenase-like, C-terminal domain"/>
    <property type="match status" value="1"/>
</dbReference>
<comment type="caution">
    <text evidence="10">The sequence shown here is derived from an EMBL/GenBank/DDBJ whole genome shotgun (WGS) entry which is preliminary data.</text>
</comment>
<dbReference type="GO" id="GO:0051287">
    <property type="term" value="F:NAD binding"/>
    <property type="evidence" value="ECO:0007669"/>
    <property type="project" value="InterPro"/>
</dbReference>
<dbReference type="STRING" id="1798692.A3G00_04790"/>
<dbReference type="FunFam" id="3.40.50.720:FF:000001">
    <property type="entry name" value="Glyceraldehyde-3-phosphate dehydrogenase"/>
    <property type="match status" value="1"/>
</dbReference>
<feature type="binding site" evidence="5">
    <location>
        <position position="119"/>
    </location>
    <ligand>
        <name>NAD(+)</name>
        <dbReference type="ChEBI" id="CHEBI:57540"/>
    </ligand>
</feature>
<dbReference type="CDD" id="cd18126">
    <property type="entry name" value="GAPDH_I_C"/>
    <property type="match status" value="1"/>
</dbReference>
<dbReference type="InterPro" id="IPR020830">
    <property type="entry name" value="GlycerAld_3-P_DH_AS"/>
</dbReference>
<dbReference type="EMBL" id="MFQN01000018">
    <property type="protein sequence ID" value="OGH74369.1"/>
    <property type="molecule type" value="Genomic_DNA"/>
</dbReference>
<feature type="binding site" evidence="5">
    <location>
        <begin position="11"/>
        <end position="12"/>
    </location>
    <ligand>
        <name>NAD(+)</name>
        <dbReference type="ChEBI" id="CHEBI:57540"/>
    </ligand>
</feature>
<keyword evidence="5" id="KW-0547">Nucleotide-binding</keyword>
<accession>A0A1F6MRS4</accession>
<evidence type="ECO:0000313" key="10">
    <source>
        <dbReference type="EMBL" id="OGH74369.1"/>
    </source>
</evidence>
<comment type="similarity">
    <text evidence="1 7">Belongs to the glyceraldehyde-3-phosphate dehydrogenase family.</text>
</comment>
<feature type="active site" description="Nucleophile" evidence="3">
    <location>
        <position position="152"/>
    </location>
</feature>
<dbReference type="InterPro" id="IPR020831">
    <property type="entry name" value="GlycerAld/Erythrose_P_DH"/>
</dbReference>
<dbReference type="PIRSF" id="PIRSF000149">
    <property type="entry name" value="GAP_DH"/>
    <property type="match status" value="1"/>
</dbReference>
<dbReference type="InterPro" id="IPR036291">
    <property type="entry name" value="NAD(P)-bd_dom_sf"/>
</dbReference>
<dbReference type="Pfam" id="PF00044">
    <property type="entry name" value="Gp_dh_N"/>
    <property type="match status" value="1"/>
</dbReference>
<dbReference type="SUPFAM" id="SSF51735">
    <property type="entry name" value="NAD(P)-binding Rossmann-fold domains"/>
    <property type="match status" value="1"/>
</dbReference>
<dbReference type="CDD" id="cd05214">
    <property type="entry name" value="GAPDH_I_N"/>
    <property type="match status" value="1"/>
</dbReference>
<dbReference type="SMART" id="SM00846">
    <property type="entry name" value="Gp_dh_N"/>
    <property type="match status" value="1"/>
</dbReference>
<evidence type="ECO:0000256" key="6">
    <source>
        <dbReference type="PIRSR" id="PIRSR000149-4"/>
    </source>
</evidence>
<evidence type="ECO:0000313" key="11">
    <source>
        <dbReference type="Proteomes" id="UP000178347"/>
    </source>
</evidence>
<protein>
    <recommendedName>
        <fullName evidence="8">Glyceraldehyde-3-phosphate dehydrogenase</fullName>
        <ecNumber evidence="8">1.2.1.-</ecNumber>
    </recommendedName>
</protein>
<gene>
    <name evidence="10" type="ORF">A3G00_04790</name>
</gene>
<dbReference type="InterPro" id="IPR020829">
    <property type="entry name" value="GlycerAld_3-P_DH_cat"/>
</dbReference>
<evidence type="ECO:0000256" key="2">
    <source>
        <dbReference type="ARBA" id="ARBA00023002"/>
    </source>
</evidence>
<name>A0A1F6MRS4_9BACT</name>
<feature type="binding site" evidence="4">
    <location>
        <position position="182"/>
    </location>
    <ligand>
        <name>D-glyceraldehyde 3-phosphate</name>
        <dbReference type="ChEBI" id="CHEBI:59776"/>
    </ligand>
</feature>
<organism evidence="10 11">
    <name type="scientific">Candidatus Magasanikbacteria bacterium RIFCSPLOWO2_12_FULL_43_12</name>
    <dbReference type="NCBI Taxonomy" id="1798692"/>
    <lineage>
        <taxon>Bacteria</taxon>
        <taxon>Candidatus Magasanikiibacteriota</taxon>
    </lineage>
</organism>
<proteinExistence type="inferred from homology"/>
<dbReference type="Pfam" id="PF02800">
    <property type="entry name" value="Gp_dh_C"/>
    <property type="match status" value="1"/>
</dbReference>
<dbReference type="Gene3D" id="3.30.360.10">
    <property type="entry name" value="Dihydrodipicolinate Reductase, domain 2"/>
    <property type="match status" value="1"/>
</dbReference>
<dbReference type="PANTHER" id="PTHR43148">
    <property type="entry name" value="GLYCERALDEHYDE-3-PHOSPHATE DEHYDROGENASE 2"/>
    <property type="match status" value="1"/>
</dbReference>
<dbReference type="GO" id="GO:0050661">
    <property type="term" value="F:NADP binding"/>
    <property type="evidence" value="ECO:0007669"/>
    <property type="project" value="InterPro"/>
</dbReference>
<dbReference type="GO" id="GO:0006006">
    <property type="term" value="P:glucose metabolic process"/>
    <property type="evidence" value="ECO:0007669"/>
    <property type="project" value="InterPro"/>
</dbReference>
<feature type="binding site" evidence="4">
    <location>
        <begin position="151"/>
        <end position="153"/>
    </location>
    <ligand>
        <name>D-glyceraldehyde 3-phosphate</name>
        <dbReference type="ChEBI" id="CHEBI:59776"/>
    </ligand>
</feature>
<evidence type="ECO:0000256" key="4">
    <source>
        <dbReference type="PIRSR" id="PIRSR000149-2"/>
    </source>
</evidence>